<dbReference type="PATRIC" id="fig|883158.3.peg.1371"/>
<sequence length="1161" mass="131505">MKRTSFLMLMLAFVLAASAQTEFTRGIGKYPGRPSENFAPNLVPDNSYRNLALNRAATASSSVDYNLTAQLATDGIVSTTTPVTLEVRTPEGKLSLRDKEKTFDGNIHSANILRGGKTFISYSWTGKDVLTDEVIVQASLAYYPNRATKGYAINIQASDDGMSWKTIGSLKGNSLPGEATQQMVSSDPNKAEARERLPLREINIPISIPKSAYSRLRVEFIMPGAAYWKLTKVQFNNSGKEQRVLPAEYFSSAWLADGSKAQWLAIDLGREASVDEVRIHWLHRPLFGEVQTSDDGRNWRKAAILSVGKELTENIPLNVSTRFVRLYLRRPDNSNLFALTEVEVMGRGGIVAQPQERRAFTSGNYSLNGGDWTLRREGYDVEIPATVPATVLASYENSGALPQLVFGNNLRQASESFFCSDFHYKTHFTVPETYRGRQVYLNFDGINWKAEIFLNKHHVGWIRGAFERGRFNVTSLLAEGNNLLEIRILRNDNFGAVKTKTELNTDLNGGVLGADNPTFHASVGWDWITSTPGRELGIWNDVFLSADGGVSLADPLLVSRIDRASGLATIKPSVIVRNNFATSVDALVRGRVGQIHFEQSVTLPAQSEQEVTFNPADFPQLCNQNLHLWWPNGYGEPYLYDAGYSVSIPELSDSIDYKAGIRQIDYEDVSTALKIYVNHRRFIPMGGNWGFSETNLNYRAREYDAAVKYHRDMNFNMIRNWVGQIGDKEFYDACDKYGLMVWQDFWLANPWDGPDPTDETMFMTNAYDYVRRIRRHPCLGIYVGRNEGYPPQTLNTALENLVAKEHPDLGYIPSSADDGVSGHGPYWLMPTEWYFKNQTGKLHSERGVPNPMVFESLLRSIPNDELWPIGLSWAQHDFTQSGAQRGKEFLKLFEERFGRPLGATNFSALAQWLNYDSHRAMYESMLQNRMGLLMWMSHPAWPSMVWQTYDYYLLPTAAFYGIKKACEPLHLQWNPATDSVQLVNTSAGMHRVLAIAYEYDMYGKEIVSLGQNVETDNDQTQNLFELPEIREPVSFLRLVLTLDDGKSTRENFYVRTRTPKDFRRLELLRHIRLDLREDYVREGDTFSGKVTLTNNTNTPALFIHLDLRAADGEQILPISYSDNYFSLMPGESREVSITFRAEDTRSNNPQPHLRVSGFNVR</sequence>
<dbReference type="SUPFAM" id="SSF49785">
    <property type="entry name" value="Galactose-binding domain-like"/>
    <property type="match status" value="2"/>
</dbReference>
<dbReference type="InterPro" id="IPR000421">
    <property type="entry name" value="FA58C"/>
</dbReference>
<dbReference type="Pfam" id="PF18368">
    <property type="entry name" value="Ig_GlcNase"/>
    <property type="match status" value="1"/>
</dbReference>
<dbReference type="EMBL" id="AGWK01000037">
    <property type="protein sequence ID" value="EHO69499.1"/>
    <property type="molecule type" value="Genomic_DNA"/>
</dbReference>
<dbReference type="RefSeq" id="WP_006952817.1">
    <property type="nucleotide sequence ID" value="NZ_JH594522.1"/>
</dbReference>
<dbReference type="Gene3D" id="2.60.120.260">
    <property type="entry name" value="Galactose-binding domain-like"/>
    <property type="match status" value="3"/>
</dbReference>
<dbReference type="eggNOG" id="COG3250">
    <property type="taxonomic scope" value="Bacteria"/>
</dbReference>
<organism evidence="6 7">
    <name type="scientific">Prevotella micans F0438</name>
    <dbReference type="NCBI Taxonomy" id="883158"/>
    <lineage>
        <taxon>Bacteria</taxon>
        <taxon>Pseudomonadati</taxon>
        <taxon>Bacteroidota</taxon>
        <taxon>Bacteroidia</taxon>
        <taxon>Bacteroidales</taxon>
        <taxon>Prevotellaceae</taxon>
        <taxon>Prevotella</taxon>
    </lineage>
</organism>
<keyword evidence="7" id="KW-1185">Reference proteome</keyword>
<reference evidence="6 7" key="1">
    <citation type="submission" date="2011-12" db="EMBL/GenBank/DDBJ databases">
        <title>The Genome Sequence of Prevotella micans F0438.</title>
        <authorList>
            <consortium name="The Broad Institute Genome Sequencing Platform"/>
            <person name="Earl A."/>
            <person name="Ward D."/>
            <person name="Feldgarden M."/>
            <person name="Gevers D."/>
            <person name="Izard J."/>
            <person name="Baranova O.V."/>
            <person name="Blanton J.M."/>
            <person name="Wade W.G."/>
            <person name="Dewhirst F.E."/>
            <person name="Young S.K."/>
            <person name="Zeng Q."/>
            <person name="Gargeya S."/>
            <person name="Fitzgerald M."/>
            <person name="Haas B."/>
            <person name="Abouelleil A."/>
            <person name="Alvarado L."/>
            <person name="Arachchi H.M."/>
            <person name="Berlin A."/>
            <person name="Chapman S.B."/>
            <person name="Gearin G."/>
            <person name="Goldberg J."/>
            <person name="Griggs A."/>
            <person name="Gujja S."/>
            <person name="Hansen M."/>
            <person name="Heiman D."/>
            <person name="Howarth C."/>
            <person name="Larimer J."/>
            <person name="Lui A."/>
            <person name="MacDonald P.J.P."/>
            <person name="McCowen C."/>
            <person name="Montmayeur A."/>
            <person name="Murphy C."/>
            <person name="Neiman D."/>
            <person name="Pearson M."/>
            <person name="Priest M."/>
            <person name="Roberts A."/>
            <person name="Saif S."/>
            <person name="Shea T."/>
            <person name="Sisk P."/>
            <person name="Stolte C."/>
            <person name="Sykes S."/>
            <person name="Wortman J."/>
            <person name="Nusbaum C."/>
            <person name="Birren B."/>
        </authorList>
    </citation>
    <scope>NUCLEOTIDE SEQUENCE [LARGE SCALE GENOMIC DNA]</scope>
    <source>
        <strain evidence="6 7">F0438</strain>
    </source>
</reference>
<feature type="chain" id="PRO_5003552034" description="F5/8 type C domain-containing protein" evidence="4">
    <location>
        <begin position="20"/>
        <end position="1161"/>
    </location>
</feature>
<dbReference type="InterPro" id="IPR006102">
    <property type="entry name" value="Ig-like_GH2"/>
</dbReference>
<dbReference type="Proteomes" id="UP000016023">
    <property type="component" value="Unassembled WGS sequence"/>
</dbReference>
<evidence type="ECO:0000259" key="5">
    <source>
        <dbReference type="PROSITE" id="PS50022"/>
    </source>
</evidence>
<dbReference type="SUPFAM" id="SSF51445">
    <property type="entry name" value="(Trans)glycosidases"/>
    <property type="match status" value="1"/>
</dbReference>
<dbReference type="InterPro" id="IPR008979">
    <property type="entry name" value="Galactose-bd-like_sf"/>
</dbReference>
<dbReference type="InterPro" id="IPR041351">
    <property type="entry name" value="Ig_GlcNase"/>
</dbReference>
<dbReference type="GO" id="GO:0005975">
    <property type="term" value="P:carbohydrate metabolic process"/>
    <property type="evidence" value="ECO:0007669"/>
    <property type="project" value="InterPro"/>
</dbReference>
<evidence type="ECO:0000256" key="4">
    <source>
        <dbReference type="SAM" id="SignalP"/>
    </source>
</evidence>
<dbReference type="InterPro" id="IPR054593">
    <property type="entry name" value="Beta-mannosidase-like_N2"/>
</dbReference>
<keyword evidence="4" id="KW-0732">Signal</keyword>
<protein>
    <recommendedName>
        <fullName evidence="5">F5/8 type C domain-containing protein</fullName>
    </recommendedName>
</protein>
<evidence type="ECO:0000256" key="2">
    <source>
        <dbReference type="ARBA" id="ARBA00022801"/>
    </source>
</evidence>
<dbReference type="HOGENOM" id="CLU_005015_2_0_10"/>
<proteinExistence type="inferred from homology"/>
<feature type="signal peptide" evidence="4">
    <location>
        <begin position="1"/>
        <end position="19"/>
    </location>
</feature>
<name>H1Q385_9BACT</name>
<comment type="caution">
    <text evidence="6">The sequence shown here is derived from an EMBL/GenBank/DDBJ whole genome shotgun (WGS) entry which is preliminary data.</text>
</comment>
<gene>
    <name evidence="6" type="ORF">HMPREF9140_01373</name>
</gene>
<dbReference type="AlphaFoldDB" id="H1Q385"/>
<dbReference type="PANTHER" id="PTHR43536">
    <property type="entry name" value="MANNOSYLGLYCOPROTEIN ENDO-BETA-MANNOSIDASE"/>
    <property type="match status" value="1"/>
</dbReference>
<dbReference type="Gene3D" id="2.60.40.10">
    <property type="entry name" value="Immunoglobulins"/>
    <property type="match status" value="3"/>
</dbReference>
<comment type="similarity">
    <text evidence="1">Belongs to the glycosyl hydrolase 2 family.</text>
</comment>
<dbReference type="InterPro" id="IPR013783">
    <property type="entry name" value="Ig-like_fold"/>
</dbReference>
<dbReference type="Pfam" id="PF00754">
    <property type="entry name" value="F5_F8_type_C"/>
    <property type="match status" value="1"/>
</dbReference>
<evidence type="ECO:0000313" key="6">
    <source>
        <dbReference type="EMBL" id="EHO69499.1"/>
    </source>
</evidence>
<keyword evidence="3" id="KW-0326">Glycosidase</keyword>
<dbReference type="STRING" id="883158.HMPREF9140_01373"/>
<dbReference type="InterPro" id="IPR017853">
    <property type="entry name" value="GH"/>
</dbReference>
<dbReference type="Pfam" id="PF22666">
    <property type="entry name" value="Glyco_hydro_2_N2"/>
    <property type="match status" value="1"/>
</dbReference>
<dbReference type="GO" id="GO:0004553">
    <property type="term" value="F:hydrolase activity, hydrolyzing O-glycosyl compounds"/>
    <property type="evidence" value="ECO:0007669"/>
    <property type="project" value="InterPro"/>
</dbReference>
<feature type="domain" description="F5/8 type C" evidence="5">
    <location>
        <begin position="251"/>
        <end position="347"/>
    </location>
</feature>
<dbReference type="PROSITE" id="PS50022">
    <property type="entry name" value="FA58C_3"/>
    <property type="match status" value="1"/>
</dbReference>
<keyword evidence="2" id="KW-0378">Hydrolase</keyword>
<dbReference type="InterPro" id="IPR036156">
    <property type="entry name" value="Beta-gal/glucu_dom_sf"/>
</dbReference>
<dbReference type="InterPro" id="IPR043534">
    <property type="entry name" value="EBDG/EBM"/>
</dbReference>
<accession>H1Q385</accession>
<evidence type="ECO:0000313" key="7">
    <source>
        <dbReference type="Proteomes" id="UP000016023"/>
    </source>
</evidence>
<evidence type="ECO:0000256" key="1">
    <source>
        <dbReference type="ARBA" id="ARBA00007401"/>
    </source>
</evidence>
<dbReference type="SUPFAM" id="SSF49303">
    <property type="entry name" value="beta-Galactosidase/glucuronidase domain"/>
    <property type="match status" value="3"/>
</dbReference>
<dbReference type="PANTHER" id="PTHR43536:SF1">
    <property type="entry name" value="MANNOSYLGLYCOPROTEIN ENDO-BETA-MANNOSIDASE"/>
    <property type="match status" value="1"/>
</dbReference>
<dbReference type="Pfam" id="PF00703">
    <property type="entry name" value="Glyco_hydro_2"/>
    <property type="match status" value="1"/>
</dbReference>
<evidence type="ECO:0000256" key="3">
    <source>
        <dbReference type="ARBA" id="ARBA00023295"/>
    </source>
</evidence>
<dbReference type="Gene3D" id="3.20.20.80">
    <property type="entry name" value="Glycosidases"/>
    <property type="match status" value="1"/>
</dbReference>